<dbReference type="EMBL" id="HG670306">
    <property type="protein sequence ID" value="CDM86324.1"/>
    <property type="molecule type" value="Genomic_DNA"/>
</dbReference>
<evidence type="ECO:0000313" key="1">
    <source>
        <dbReference type="EMBL" id="CDM86324.1"/>
    </source>
</evidence>
<protein>
    <submittedName>
        <fullName evidence="1">Uncharacterized protein</fullName>
    </submittedName>
</protein>
<gene>
    <name evidence="1" type="ORF">TRAES_3BF136800050CFD_c1</name>
</gene>
<organism evidence="1">
    <name type="scientific">Triticum aestivum</name>
    <name type="common">Wheat</name>
    <dbReference type="NCBI Taxonomy" id="4565"/>
    <lineage>
        <taxon>Eukaryota</taxon>
        <taxon>Viridiplantae</taxon>
        <taxon>Streptophyta</taxon>
        <taxon>Embryophyta</taxon>
        <taxon>Tracheophyta</taxon>
        <taxon>Spermatophyta</taxon>
        <taxon>Magnoliopsida</taxon>
        <taxon>Liliopsida</taxon>
        <taxon>Poales</taxon>
        <taxon>Poaceae</taxon>
        <taxon>BOP clade</taxon>
        <taxon>Pooideae</taxon>
        <taxon>Triticodae</taxon>
        <taxon>Triticeae</taxon>
        <taxon>Triticinae</taxon>
        <taxon>Triticum</taxon>
    </lineage>
</organism>
<reference evidence="1" key="1">
    <citation type="journal article" date="2014" name="Science">
        <title>Structural and functional partitioning of bread wheat chromosome 3B.</title>
        <authorList>
            <person name="Choulet F."/>
            <person name="Alberti A."/>
            <person name="Theil S."/>
            <person name="Glover N."/>
            <person name="Barbe V."/>
            <person name="Daron J."/>
            <person name="Pingault L."/>
            <person name="Sourdille P."/>
            <person name="Couloux A."/>
            <person name="Paux E."/>
            <person name="Leroy P."/>
            <person name="Mangenot S."/>
            <person name="Guilhot N."/>
            <person name="Le Gouis J."/>
            <person name="Balfourier F."/>
            <person name="Alaux M."/>
            <person name="Jamilloux V."/>
            <person name="Poulain J."/>
            <person name="Durand C."/>
            <person name="Bellec A."/>
            <person name="Gaspin C."/>
            <person name="Safar J."/>
            <person name="Dolezel J."/>
            <person name="Rogers J."/>
            <person name="Vandepoele K."/>
            <person name="Aury J.M."/>
            <person name="Mayer K."/>
            <person name="Berges H."/>
            <person name="Quesneville H."/>
            <person name="Wincker P."/>
            <person name="Feuillet C."/>
        </authorList>
    </citation>
    <scope>NUCLEOTIDE SEQUENCE</scope>
</reference>
<sequence>MINKGLASLSSVIELLNEILNRSMVQPIDINVDKGMEKSYRIHDMVIDSICFCQVKKNHLHGTQSKARFED</sequence>
<accession>A0A077S0M3</accession>
<dbReference type="Gramene" id="TraesPARA_EIv1.0_0920160.1">
    <property type="protein sequence ID" value="TraesPARA_EIv1.0_0920160.1.CDS1"/>
    <property type="gene ID" value="TraesPARA_EIv1.0_0920160"/>
</dbReference>
<name>A0A077S0M3_WHEAT</name>
<dbReference type="AlphaFoldDB" id="A0A077S0M3"/>
<proteinExistence type="predicted"/>
<dbReference type="HOGENOM" id="CLU_202809_0_0_1"/>